<keyword evidence="4" id="KW-1185">Reference proteome</keyword>
<accession>A0A8J7GID3</accession>
<name>A0A8J7GID3_9ACTN</name>
<gene>
    <name evidence="3" type="ORF">IW245_004805</name>
</gene>
<evidence type="ECO:0000313" key="4">
    <source>
        <dbReference type="Proteomes" id="UP000622552"/>
    </source>
</evidence>
<dbReference type="CDD" id="cd00093">
    <property type="entry name" value="HTH_XRE"/>
    <property type="match status" value="1"/>
</dbReference>
<dbReference type="EMBL" id="JADOUF010000001">
    <property type="protein sequence ID" value="MBG6138611.1"/>
    <property type="molecule type" value="Genomic_DNA"/>
</dbReference>
<evidence type="ECO:0000256" key="1">
    <source>
        <dbReference type="SAM" id="Coils"/>
    </source>
</evidence>
<dbReference type="Proteomes" id="UP000622552">
    <property type="component" value="Unassembled WGS sequence"/>
</dbReference>
<dbReference type="RefSeq" id="WP_197005350.1">
    <property type="nucleotide sequence ID" value="NZ_BONS01000025.1"/>
</dbReference>
<sequence>MNLIQDWLNQPDGMATRLRALRTRAGLASKSLAEANGWPPSKVSKLENGKQAPAGADIDAWVRTCGGTPTEAQELLELLEQIQEKHQDWRRRMRQGQAEVQTSYNELVSKSRMIRHFETVYVPGLIQTAEYARRVFSEMVVLHDLDVEDIDAAVAARMQRQQMLYDGTHQFEFLLAEPVLRWMLCPAPTMRGQLDRLQTIVGMPNIRFGILPMGRQLATTPQNSFQLYDDLAVSETFVGETQHDADESAAYLRIMERLWSDAVVGEPARQLIIDASKALGATHGGVRGSDA</sequence>
<dbReference type="AlphaFoldDB" id="A0A8J7GID3"/>
<reference evidence="3" key="1">
    <citation type="submission" date="2020-11" db="EMBL/GenBank/DDBJ databases">
        <title>Sequencing the genomes of 1000 actinobacteria strains.</title>
        <authorList>
            <person name="Klenk H.-P."/>
        </authorList>
    </citation>
    <scope>NUCLEOTIDE SEQUENCE</scope>
    <source>
        <strain evidence="3">DSM 45356</strain>
    </source>
</reference>
<dbReference type="InterPro" id="IPR010982">
    <property type="entry name" value="Lambda_DNA-bd_dom_sf"/>
</dbReference>
<dbReference type="SUPFAM" id="SSF47413">
    <property type="entry name" value="lambda repressor-like DNA-binding domains"/>
    <property type="match status" value="1"/>
</dbReference>
<dbReference type="SMART" id="SM00530">
    <property type="entry name" value="HTH_XRE"/>
    <property type="match status" value="1"/>
</dbReference>
<dbReference type="Pfam" id="PF19054">
    <property type="entry name" value="DUF5753"/>
    <property type="match status" value="1"/>
</dbReference>
<dbReference type="Pfam" id="PF13560">
    <property type="entry name" value="HTH_31"/>
    <property type="match status" value="1"/>
</dbReference>
<feature type="coiled-coil region" evidence="1">
    <location>
        <begin position="72"/>
        <end position="99"/>
    </location>
</feature>
<dbReference type="GO" id="GO:0003677">
    <property type="term" value="F:DNA binding"/>
    <property type="evidence" value="ECO:0007669"/>
    <property type="project" value="InterPro"/>
</dbReference>
<keyword evidence="1" id="KW-0175">Coiled coil</keyword>
<organism evidence="3 4">
    <name type="scientific">Longispora fulva</name>
    <dbReference type="NCBI Taxonomy" id="619741"/>
    <lineage>
        <taxon>Bacteria</taxon>
        <taxon>Bacillati</taxon>
        <taxon>Actinomycetota</taxon>
        <taxon>Actinomycetes</taxon>
        <taxon>Micromonosporales</taxon>
        <taxon>Micromonosporaceae</taxon>
        <taxon>Longispora</taxon>
    </lineage>
</organism>
<dbReference type="PROSITE" id="PS50943">
    <property type="entry name" value="HTH_CROC1"/>
    <property type="match status" value="1"/>
</dbReference>
<dbReference type="InterPro" id="IPR043917">
    <property type="entry name" value="DUF5753"/>
</dbReference>
<proteinExistence type="predicted"/>
<protein>
    <submittedName>
        <fullName evidence="3">Transcriptional regulator with XRE-family HTH domain</fullName>
    </submittedName>
</protein>
<dbReference type="InterPro" id="IPR001387">
    <property type="entry name" value="Cro/C1-type_HTH"/>
</dbReference>
<evidence type="ECO:0000259" key="2">
    <source>
        <dbReference type="PROSITE" id="PS50943"/>
    </source>
</evidence>
<comment type="caution">
    <text evidence="3">The sequence shown here is derived from an EMBL/GenBank/DDBJ whole genome shotgun (WGS) entry which is preliminary data.</text>
</comment>
<feature type="domain" description="HTH cro/C1-type" evidence="2">
    <location>
        <begin position="18"/>
        <end position="72"/>
    </location>
</feature>
<dbReference type="Gene3D" id="1.10.260.40">
    <property type="entry name" value="lambda repressor-like DNA-binding domains"/>
    <property type="match status" value="1"/>
</dbReference>
<evidence type="ECO:0000313" key="3">
    <source>
        <dbReference type="EMBL" id="MBG6138611.1"/>
    </source>
</evidence>